<evidence type="ECO:0000313" key="3">
    <source>
        <dbReference type="Proteomes" id="UP000480222"/>
    </source>
</evidence>
<comment type="caution">
    <text evidence="2">The sequence shown here is derived from an EMBL/GenBank/DDBJ whole genome shotgun (WGS) entry which is preliminary data.</text>
</comment>
<feature type="domain" description="Serine aminopeptidase S33" evidence="1">
    <location>
        <begin position="54"/>
        <end position="263"/>
    </location>
</feature>
<organism evidence="2 3">
    <name type="scientific">Corynebacterium diphtheriae</name>
    <dbReference type="NCBI Taxonomy" id="1717"/>
    <lineage>
        <taxon>Bacteria</taxon>
        <taxon>Bacillati</taxon>
        <taxon>Actinomycetota</taxon>
        <taxon>Actinomycetes</taxon>
        <taxon>Mycobacteriales</taxon>
        <taxon>Corynebacteriaceae</taxon>
        <taxon>Corynebacterium</taxon>
    </lineage>
</organism>
<accession>A0A1J5XEI2</accession>
<reference evidence="2 3" key="1">
    <citation type="submission" date="2020-02" db="EMBL/GenBank/DDBJ databases">
        <authorList>
            <person name="Brisse S."/>
        </authorList>
    </citation>
    <scope>NUCLEOTIDE SEQUENCE [LARGE SCALE GENOMIC DNA]</scope>
    <source>
        <strain evidence="2">CIP107547</strain>
    </source>
</reference>
<gene>
    <name evidence="2" type="ORF">CIP107547_01702</name>
</gene>
<dbReference type="EMBL" id="CADDAV010000020">
    <property type="protein sequence ID" value="CAB0609874.1"/>
    <property type="molecule type" value="Genomic_DNA"/>
</dbReference>
<keyword evidence="2" id="KW-0378">Hydrolase</keyword>
<dbReference type="AlphaFoldDB" id="A0A1J5XEI2"/>
<evidence type="ECO:0000313" key="2">
    <source>
        <dbReference type="EMBL" id="CAB0609874.1"/>
    </source>
</evidence>
<dbReference type="Proteomes" id="UP000480222">
    <property type="component" value="Unassembled WGS sequence"/>
</dbReference>
<dbReference type="InterPro" id="IPR022742">
    <property type="entry name" value="Hydrolase_4"/>
</dbReference>
<dbReference type="SUPFAM" id="SSF53474">
    <property type="entry name" value="alpha/beta-Hydrolases"/>
    <property type="match status" value="1"/>
</dbReference>
<dbReference type="RefSeq" id="WP_014310532.1">
    <property type="nucleotide sequence ID" value="NZ_CP039522.1"/>
</dbReference>
<dbReference type="OMA" id="HGFVDYF"/>
<protein>
    <submittedName>
        <fullName evidence="2">Alpha/beta hydrolase</fullName>
    </submittedName>
</protein>
<dbReference type="PANTHER" id="PTHR11614">
    <property type="entry name" value="PHOSPHOLIPASE-RELATED"/>
    <property type="match status" value="1"/>
</dbReference>
<dbReference type="InterPro" id="IPR029058">
    <property type="entry name" value="AB_hydrolase_fold"/>
</dbReference>
<proteinExistence type="predicted"/>
<name>A0A1J5XEI2_CORDP</name>
<evidence type="ECO:0000259" key="1">
    <source>
        <dbReference type="Pfam" id="PF12146"/>
    </source>
</evidence>
<dbReference type="Pfam" id="PF12146">
    <property type="entry name" value="Hydrolase_4"/>
    <property type="match status" value="1"/>
</dbReference>
<sequence>MTASDYEWQPDILGKDFQQLVIPLGADPISEGGEGDIFATLVRYAPGDQPTPTSRPAVLFVHGMTDYFFQRHVAQWFHQHGFSVYALDLRKCGRSHRNNQSWHYISDISRYFEELDRAKSIIEELHPTIFPIGHSTGGLILAHWLDGLRQCETLHPTIPGAILNSPWLDMMTPATVTRALRPILTRAARRFPHASFGRSKEGTYGRSLHASRSGEWDYDISFKPLTGHLRKLGWLHAIDTAQSLVHNDAVDCGIPLLMLCSDHSSLRGKFSPRAQVTDTVLDVEQMKRWAPHLSEYVSVCTIRGAVHDVYLSQKPARLQALETSVRWMNRILSEHTI</sequence>
<dbReference type="InterPro" id="IPR051044">
    <property type="entry name" value="MAG_DAG_Lipase"/>
</dbReference>
<dbReference type="GO" id="GO:0016787">
    <property type="term" value="F:hydrolase activity"/>
    <property type="evidence" value="ECO:0007669"/>
    <property type="project" value="UniProtKB-KW"/>
</dbReference>
<dbReference type="Gene3D" id="3.40.50.1820">
    <property type="entry name" value="alpha/beta hydrolase"/>
    <property type="match status" value="1"/>
</dbReference>